<dbReference type="PANTHER" id="PTHR31234:SF65">
    <property type="entry name" value="LATE EMBRYOGENESIS ABUNDANT PROTEIN, LEA_2 SUBGROUP"/>
    <property type="match status" value="1"/>
</dbReference>
<keyword evidence="4 6" id="KW-0472">Membrane</keyword>
<reference evidence="8 9" key="1">
    <citation type="journal article" date="2022" name="Nat. Plants">
        <title>Genomes of leafy and leafless Platanthera orchids illuminate the evolution of mycoheterotrophy.</title>
        <authorList>
            <person name="Li M.H."/>
            <person name="Liu K.W."/>
            <person name="Li Z."/>
            <person name="Lu H.C."/>
            <person name="Ye Q.L."/>
            <person name="Zhang D."/>
            <person name="Wang J.Y."/>
            <person name="Li Y.F."/>
            <person name="Zhong Z.M."/>
            <person name="Liu X."/>
            <person name="Yu X."/>
            <person name="Liu D.K."/>
            <person name="Tu X.D."/>
            <person name="Liu B."/>
            <person name="Hao Y."/>
            <person name="Liao X.Y."/>
            <person name="Jiang Y.T."/>
            <person name="Sun W.H."/>
            <person name="Chen J."/>
            <person name="Chen Y.Q."/>
            <person name="Ai Y."/>
            <person name="Zhai J.W."/>
            <person name="Wu S.S."/>
            <person name="Zhou Z."/>
            <person name="Hsiao Y.Y."/>
            <person name="Wu W.L."/>
            <person name="Chen Y.Y."/>
            <person name="Lin Y.F."/>
            <person name="Hsu J.L."/>
            <person name="Li C.Y."/>
            <person name="Wang Z.W."/>
            <person name="Zhao X."/>
            <person name="Zhong W.Y."/>
            <person name="Ma X.K."/>
            <person name="Ma L."/>
            <person name="Huang J."/>
            <person name="Chen G.Z."/>
            <person name="Huang M.Z."/>
            <person name="Huang L."/>
            <person name="Peng D.H."/>
            <person name="Luo Y.B."/>
            <person name="Zou S.Q."/>
            <person name="Chen S.P."/>
            <person name="Lan S."/>
            <person name="Tsai W.C."/>
            <person name="Van de Peer Y."/>
            <person name="Liu Z.J."/>
        </authorList>
    </citation>
    <scope>NUCLEOTIDE SEQUENCE [LARGE SCALE GENOMIC DNA]</scope>
    <source>
        <strain evidence="8">Lor288</strain>
    </source>
</reference>
<keyword evidence="9" id="KW-1185">Reference proteome</keyword>
<feature type="transmembrane region" description="Helical" evidence="6">
    <location>
        <begin position="38"/>
        <end position="66"/>
    </location>
</feature>
<evidence type="ECO:0000256" key="4">
    <source>
        <dbReference type="ARBA" id="ARBA00023136"/>
    </source>
</evidence>
<comment type="caution">
    <text evidence="8">The sequence shown here is derived from an EMBL/GenBank/DDBJ whole genome shotgun (WGS) entry which is preliminary data.</text>
</comment>
<dbReference type="PANTHER" id="PTHR31234">
    <property type="entry name" value="LATE EMBRYOGENESIS ABUNDANT (LEA) HYDROXYPROLINE-RICH GLYCOPROTEIN FAMILY"/>
    <property type="match status" value="1"/>
</dbReference>
<comment type="subcellular location">
    <subcellularLocation>
        <location evidence="1">Membrane</location>
        <topology evidence="1">Single-pass membrane protein</topology>
    </subcellularLocation>
</comment>
<dbReference type="Pfam" id="PF03168">
    <property type="entry name" value="LEA_2"/>
    <property type="match status" value="1"/>
</dbReference>
<feature type="region of interest" description="Disordered" evidence="5">
    <location>
        <begin position="1"/>
        <end position="26"/>
    </location>
</feature>
<dbReference type="Proteomes" id="UP001412067">
    <property type="component" value="Unassembled WGS sequence"/>
</dbReference>
<evidence type="ECO:0000313" key="8">
    <source>
        <dbReference type="EMBL" id="KAK8949752.1"/>
    </source>
</evidence>
<evidence type="ECO:0000256" key="5">
    <source>
        <dbReference type="SAM" id="MobiDB-lite"/>
    </source>
</evidence>
<sequence>MPPPPMAESGDSFPLPPSTSPPNDTKPLLLIRRRRRRCVLFSCLSFFLLLLLLATIAVILFFTLLRPRDPRIQLVSSTVSGVAPRLTFPALSISLNLTIALDILVYNPNRASFSHSHGSTRLFYRSVHVGDADVLPGRIPARGSTHVAVALTIDGSRLAAEAGKLISDAMAGEVSFDAETRIPGRVKLLGFIRHHALALSECHVDVGFPDLKVRRQECSQKTKL</sequence>
<organism evidence="8 9">
    <name type="scientific">Platanthera guangdongensis</name>
    <dbReference type="NCBI Taxonomy" id="2320717"/>
    <lineage>
        <taxon>Eukaryota</taxon>
        <taxon>Viridiplantae</taxon>
        <taxon>Streptophyta</taxon>
        <taxon>Embryophyta</taxon>
        <taxon>Tracheophyta</taxon>
        <taxon>Spermatophyta</taxon>
        <taxon>Magnoliopsida</taxon>
        <taxon>Liliopsida</taxon>
        <taxon>Asparagales</taxon>
        <taxon>Orchidaceae</taxon>
        <taxon>Orchidoideae</taxon>
        <taxon>Orchideae</taxon>
        <taxon>Orchidinae</taxon>
        <taxon>Platanthera</taxon>
    </lineage>
</organism>
<evidence type="ECO:0000259" key="7">
    <source>
        <dbReference type="Pfam" id="PF03168"/>
    </source>
</evidence>
<feature type="domain" description="Late embryogenesis abundant protein LEA-2 subgroup" evidence="7">
    <location>
        <begin position="103"/>
        <end position="195"/>
    </location>
</feature>
<keyword evidence="3 6" id="KW-1133">Transmembrane helix</keyword>
<dbReference type="Gene3D" id="2.60.40.1820">
    <property type="match status" value="1"/>
</dbReference>
<evidence type="ECO:0000256" key="2">
    <source>
        <dbReference type="ARBA" id="ARBA00022692"/>
    </source>
</evidence>
<dbReference type="EMBL" id="JBBWWR010000015">
    <property type="protein sequence ID" value="KAK8949752.1"/>
    <property type="molecule type" value="Genomic_DNA"/>
</dbReference>
<dbReference type="InterPro" id="IPR004864">
    <property type="entry name" value="LEA_2"/>
</dbReference>
<dbReference type="InterPro" id="IPR044839">
    <property type="entry name" value="NDR1-like"/>
</dbReference>
<gene>
    <name evidence="8" type="ORF">KSP40_PGU002196</name>
</gene>
<name>A0ABR2LU45_9ASPA</name>
<evidence type="ECO:0000313" key="9">
    <source>
        <dbReference type="Proteomes" id="UP001412067"/>
    </source>
</evidence>
<evidence type="ECO:0000256" key="3">
    <source>
        <dbReference type="ARBA" id="ARBA00022989"/>
    </source>
</evidence>
<accession>A0ABR2LU45</accession>
<evidence type="ECO:0000256" key="1">
    <source>
        <dbReference type="ARBA" id="ARBA00004167"/>
    </source>
</evidence>
<proteinExistence type="predicted"/>
<keyword evidence="2 6" id="KW-0812">Transmembrane</keyword>
<protein>
    <recommendedName>
        <fullName evidence="7">Late embryogenesis abundant protein LEA-2 subgroup domain-containing protein</fullName>
    </recommendedName>
</protein>
<dbReference type="SUPFAM" id="SSF117070">
    <property type="entry name" value="LEA14-like"/>
    <property type="match status" value="1"/>
</dbReference>
<evidence type="ECO:0000256" key="6">
    <source>
        <dbReference type="SAM" id="Phobius"/>
    </source>
</evidence>